<dbReference type="Proteomes" id="UP000269438">
    <property type="component" value="Unassembled WGS sequence"/>
</dbReference>
<evidence type="ECO:0000256" key="1">
    <source>
        <dbReference type="SAM" id="Phobius"/>
    </source>
</evidence>
<feature type="transmembrane region" description="Helical" evidence="1">
    <location>
        <begin position="36"/>
        <end position="57"/>
    </location>
</feature>
<dbReference type="InterPro" id="IPR000801">
    <property type="entry name" value="Esterase-like"/>
</dbReference>
<protein>
    <submittedName>
        <fullName evidence="2">Esterase</fullName>
    </submittedName>
</protein>
<keyword evidence="3" id="KW-1185">Reference proteome</keyword>
<gene>
    <name evidence="2" type="ORF">D9V34_14870</name>
</gene>
<evidence type="ECO:0000313" key="2">
    <source>
        <dbReference type="EMBL" id="RLP79912.1"/>
    </source>
</evidence>
<dbReference type="AlphaFoldDB" id="A0A3L7AKK2"/>
<dbReference type="EMBL" id="RCUY01000014">
    <property type="protein sequence ID" value="RLP79912.1"/>
    <property type="molecule type" value="Genomic_DNA"/>
</dbReference>
<reference evidence="2 3" key="1">
    <citation type="submission" date="2018-10" db="EMBL/GenBank/DDBJ databases">
        <authorList>
            <person name="Li J."/>
        </authorList>
    </citation>
    <scope>NUCLEOTIDE SEQUENCE [LARGE SCALE GENOMIC DNA]</scope>
    <source>
        <strain evidence="2 3">JCM 11654</strain>
    </source>
</reference>
<dbReference type="InterPro" id="IPR050583">
    <property type="entry name" value="Mycobacterial_A85_antigen"/>
</dbReference>
<organism evidence="2 3">
    <name type="scientific">Mycetocola lacteus</name>
    <dbReference type="NCBI Taxonomy" id="76637"/>
    <lineage>
        <taxon>Bacteria</taxon>
        <taxon>Bacillati</taxon>
        <taxon>Actinomycetota</taxon>
        <taxon>Actinomycetes</taxon>
        <taxon>Micrococcales</taxon>
        <taxon>Microbacteriaceae</taxon>
        <taxon>Mycetocola</taxon>
    </lineage>
</organism>
<keyword evidence="1" id="KW-0812">Transmembrane</keyword>
<dbReference type="OrthoDB" id="3723842at2"/>
<accession>A0A3L7AKK2</accession>
<keyword evidence="1" id="KW-0472">Membrane</keyword>
<dbReference type="InterPro" id="IPR029058">
    <property type="entry name" value="AB_hydrolase_fold"/>
</dbReference>
<comment type="caution">
    <text evidence="2">The sequence shown here is derived from an EMBL/GenBank/DDBJ whole genome shotgun (WGS) entry which is preliminary data.</text>
</comment>
<dbReference type="PANTHER" id="PTHR48098">
    <property type="entry name" value="ENTEROCHELIN ESTERASE-RELATED"/>
    <property type="match status" value="1"/>
</dbReference>
<feature type="transmembrane region" description="Helical" evidence="1">
    <location>
        <begin position="6"/>
        <end position="29"/>
    </location>
</feature>
<dbReference type="Pfam" id="PF00756">
    <property type="entry name" value="Esterase"/>
    <property type="match status" value="1"/>
</dbReference>
<name>A0A3L7AKK2_9MICO</name>
<dbReference type="SUPFAM" id="SSF53474">
    <property type="entry name" value="alpha/beta-Hydrolases"/>
    <property type="match status" value="1"/>
</dbReference>
<evidence type="ECO:0000313" key="3">
    <source>
        <dbReference type="Proteomes" id="UP000269438"/>
    </source>
</evidence>
<dbReference type="Gene3D" id="3.40.50.1820">
    <property type="entry name" value="alpha/beta hydrolase"/>
    <property type="match status" value="1"/>
</dbReference>
<proteinExistence type="predicted"/>
<sequence>MNLLDINIVSGPVVNTIYAVAALILLYLLIRPWSRAWLRTALLTIVISGALGILTLLVVERGLKLIDAPLGAEARTWIVLAFIGFGVAIVNLFRSRWWRKVIAALGIVSFALAATVGVNAAFGINPTVGAFLHIVENKPIHLAKPTAQQPKPTGPLYQSWKPPAGMPALGRTGTQVIPGTLSGFKARPAGIYLPPAALAPNPPALPLMIMMMGQPGDPNPAFMQQALDAYAVENNGLAPIVVVADQLGNPNVDTLCINSKQFGNVETYMTQDVPNWALANLNVIKDPSTWTIAGYSNGGGCAIYYGATHPELFRNVIDISGEDYPGASEAATSLKNFFGGNMAAYDAIKPLKIMATRHYTDSTAIFTGGAKDPDYSAAAAKVAAGARAAGMNTTLFSVPGAGHGADALVGGMKMAARVLFPVLGLAPKS</sequence>
<feature type="transmembrane region" description="Helical" evidence="1">
    <location>
        <begin position="77"/>
        <end position="94"/>
    </location>
</feature>
<feature type="transmembrane region" description="Helical" evidence="1">
    <location>
        <begin position="101"/>
        <end position="122"/>
    </location>
</feature>
<dbReference type="GO" id="GO:0016747">
    <property type="term" value="F:acyltransferase activity, transferring groups other than amino-acyl groups"/>
    <property type="evidence" value="ECO:0007669"/>
    <property type="project" value="TreeGrafter"/>
</dbReference>
<keyword evidence="1" id="KW-1133">Transmembrane helix</keyword>
<dbReference type="PANTHER" id="PTHR48098:SF1">
    <property type="entry name" value="DIACYLGLYCEROL ACYLTRANSFERASE_MYCOLYLTRANSFERASE AG85A"/>
    <property type="match status" value="1"/>
</dbReference>